<dbReference type="Proteomes" id="UP001304300">
    <property type="component" value="Chromosome"/>
</dbReference>
<evidence type="ECO:0008006" key="4">
    <source>
        <dbReference type="Google" id="ProtNLM"/>
    </source>
</evidence>
<dbReference type="AlphaFoldDB" id="A0AAQ3LCC2"/>
<reference evidence="2 3" key="1">
    <citation type="submission" date="2023-10" db="EMBL/GenBank/DDBJ databases">
        <title>Rubellicoccus peritrichatus gen. nov., sp. nov., isolated from an algae of coral reef tank.</title>
        <authorList>
            <person name="Luo J."/>
        </authorList>
    </citation>
    <scope>NUCLEOTIDE SEQUENCE [LARGE SCALE GENOMIC DNA]</scope>
    <source>
        <strain evidence="2 3">CR14</strain>
    </source>
</reference>
<keyword evidence="1" id="KW-0732">Signal</keyword>
<feature type="signal peptide" evidence="1">
    <location>
        <begin position="1"/>
        <end position="23"/>
    </location>
</feature>
<evidence type="ECO:0000313" key="2">
    <source>
        <dbReference type="EMBL" id="WOO42836.1"/>
    </source>
</evidence>
<evidence type="ECO:0000313" key="3">
    <source>
        <dbReference type="Proteomes" id="UP001304300"/>
    </source>
</evidence>
<accession>A0AAQ3LCC2</accession>
<sequence length="187" mass="20772">MKNAVPCFVFALISFLGTASLSAQLETPDDLEVGGDLPGPLGVYYPYEGEEAAFINVRIVNNRFRCYFLDSDQKTIMEPEWPAAVIHYGNAVRKGLNKNTTVMRKVEEKPYLYGVRFIPPPDRYWIQVILQNKADEEATNNYNQPAPAGAKRMVFKTEILNQLAAQKAGASDGAVGDNFDGIPTSNY</sequence>
<protein>
    <recommendedName>
        <fullName evidence="4">DUF928 domain-containing protein</fullName>
    </recommendedName>
</protein>
<proteinExistence type="predicted"/>
<dbReference type="RefSeq" id="WP_317835366.1">
    <property type="nucleotide sequence ID" value="NZ_CP136920.1"/>
</dbReference>
<gene>
    <name evidence="2" type="ORF">RZN69_07005</name>
</gene>
<feature type="chain" id="PRO_5043051861" description="DUF928 domain-containing protein" evidence="1">
    <location>
        <begin position="24"/>
        <end position="187"/>
    </location>
</feature>
<dbReference type="EMBL" id="CP136920">
    <property type="protein sequence ID" value="WOO42836.1"/>
    <property type="molecule type" value="Genomic_DNA"/>
</dbReference>
<name>A0AAQ3LCC2_9BACT</name>
<organism evidence="2 3">
    <name type="scientific">Rubellicoccus peritrichatus</name>
    <dbReference type="NCBI Taxonomy" id="3080537"/>
    <lineage>
        <taxon>Bacteria</taxon>
        <taxon>Pseudomonadati</taxon>
        <taxon>Verrucomicrobiota</taxon>
        <taxon>Opitutia</taxon>
        <taxon>Puniceicoccales</taxon>
        <taxon>Cerasicoccaceae</taxon>
        <taxon>Rubellicoccus</taxon>
    </lineage>
</organism>
<evidence type="ECO:0000256" key="1">
    <source>
        <dbReference type="SAM" id="SignalP"/>
    </source>
</evidence>
<keyword evidence="3" id="KW-1185">Reference proteome</keyword>
<dbReference type="KEGG" id="puo:RZN69_07005"/>